<accession>A0A0D8I900</accession>
<evidence type="ECO:0000313" key="3">
    <source>
        <dbReference type="EMBL" id="AKL95673.1"/>
    </source>
</evidence>
<keyword evidence="1" id="KW-0051">Antiviral defense</keyword>
<dbReference type="EMBL" id="CP009687">
    <property type="protein sequence ID" value="AKL95673.1"/>
    <property type="molecule type" value="Genomic_DNA"/>
</dbReference>
<dbReference type="Pfam" id="PF01905">
    <property type="entry name" value="DevR"/>
    <property type="match status" value="1"/>
</dbReference>
<evidence type="ECO:0000256" key="1">
    <source>
        <dbReference type="ARBA" id="ARBA00023118"/>
    </source>
</evidence>
<dbReference type="KEGG" id="cace:CACET_c22270"/>
<organism evidence="3 4">
    <name type="scientific">Clostridium aceticum</name>
    <dbReference type="NCBI Taxonomy" id="84022"/>
    <lineage>
        <taxon>Bacteria</taxon>
        <taxon>Bacillati</taxon>
        <taxon>Bacillota</taxon>
        <taxon>Clostridia</taxon>
        <taxon>Eubacteriales</taxon>
        <taxon>Clostridiaceae</taxon>
        <taxon>Clostridium</taxon>
    </lineage>
</organism>
<name>A0A0D8I900_9CLOT</name>
<dbReference type="PATRIC" id="fig|84022.5.peg.480"/>
<proteinExistence type="predicted"/>
<dbReference type="NCBIfam" id="TIGR02585">
    <property type="entry name" value="cas_Cst2_DevR"/>
    <property type="match status" value="1"/>
</dbReference>
<protein>
    <submittedName>
        <fullName evidence="3">CRISPR-associated regulatory protein DevR family Cst2</fullName>
    </submittedName>
</protein>
<keyword evidence="4" id="KW-1185">Reference proteome</keyword>
<dbReference type="Proteomes" id="UP000035704">
    <property type="component" value="Chromosome"/>
</dbReference>
<dbReference type="RefSeq" id="WP_044825023.1">
    <property type="nucleotide sequence ID" value="NZ_CP009687.1"/>
</dbReference>
<reference evidence="3 4" key="1">
    <citation type="submission" date="2014-10" db="EMBL/GenBank/DDBJ databases">
        <title>Genome sequence of Clostridium aceticum DSM 1496.</title>
        <authorList>
            <person name="Poehlein A."/>
            <person name="Schiel-Bengelsdorf B."/>
            <person name="Gottschalk G."/>
            <person name="Duerre P."/>
            <person name="Daniel R."/>
        </authorList>
    </citation>
    <scope>NUCLEOTIDE SEQUENCE [LARGE SCALE GENOMIC DNA]</scope>
    <source>
        <strain evidence="3 4">DSM 1496</strain>
    </source>
</reference>
<comment type="function">
    <text evidence="2">CRISPR (clustered regularly interspaced short palindromic repeat) is an adaptive immune system that provides protection against mobile genetic elements (viruses, transposable elements and conjugative plasmids). CRISPR clusters contain spacers, sequences complementary to antecedent mobile elements, and target invading nucleic acids. CRISPR clusters are transcribed and processed into CRISPR RNA (crRNA).</text>
</comment>
<evidence type="ECO:0000256" key="2">
    <source>
        <dbReference type="ARBA" id="ARBA00025626"/>
    </source>
</evidence>
<dbReference type="NCBIfam" id="TIGR01875">
    <property type="entry name" value="cas_MJ0381"/>
    <property type="match status" value="1"/>
</dbReference>
<dbReference type="OrthoDB" id="9781560at2"/>
<sequence length="294" mass="33525">MKNGMQPKGLTLSMVFEAESANYGESVGNVASLKKVARGKGEQYTYISRQAIRYNIVEQLGEACAEVRAEGSGDKKVIQFHPDATIKDYPEVDFFGYLKTMKGTGGKKRSAKVRLSNAISLETFKGDLDFLTNKGLADRIKENMNIAQAEIHKSYYRYTITADLEQIGIDEEYDIEIDNTEKARRVHKLLDTIALLYRDIRGRREDLKPLFAIGGVYDIKNPIFQNVLDVRDQRLIVEQIEGVLFENIKKDTYCGLIEGKFENDKEIKERLNPLSMPKLFETLKGKVKDYYEGH</sequence>
<gene>
    <name evidence="3" type="primary">cst2</name>
    <name evidence="3" type="ORF">CACET_c22270</name>
</gene>
<dbReference type="InterPro" id="IPR010154">
    <property type="entry name" value="CRISPR-assoc_Cas7/Cst2/DevR"/>
</dbReference>
<dbReference type="AlphaFoldDB" id="A0A0D8I900"/>
<evidence type="ECO:0000313" key="4">
    <source>
        <dbReference type="Proteomes" id="UP000035704"/>
    </source>
</evidence>
<dbReference type="InterPro" id="IPR013414">
    <property type="entry name" value="Cas7/Cst2/DevR_sub_I-B/Tneap"/>
</dbReference>
<dbReference type="GO" id="GO:0051607">
    <property type="term" value="P:defense response to virus"/>
    <property type="evidence" value="ECO:0007669"/>
    <property type="project" value="UniProtKB-KW"/>
</dbReference>
<dbReference type="STRING" id="84022.CACET_c22270"/>